<reference evidence="2" key="2">
    <citation type="submission" date="2004-02" db="EMBL/GenBank/DDBJ databases">
        <authorList>
            <consortium name="Genoscope"/>
            <consortium name="Whitehead Institute Centre for Genome Research"/>
        </authorList>
    </citation>
    <scope>NUCLEOTIDE SEQUENCE</scope>
</reference>
<evidence type="ECO:0000313" key="2">
    <source>
        <dbReference type="EMBL" id="CAG02597.1"/>
    </source>
</evidence>
<accession>Q4S9T5</accession>
<feature type="region of interest" description="Disordered" evidence="1">
    <location>
        <begin position="1"/>
        <end position="31"/>
    </location>
</feature>
<name>Q4S9T5_TETNG</name>
<comment type="caution">
    <text evidence="2">The sequence shown here is derived from an EMBL/GenBank/DDBJ whole genome shotgun (WGS) entry which is preliminary data.</text>
</comment>
<gene>
    <name evidence="2" type="ORF">GSTENG00021747001</name>
</gene>
<dbReference type="EMBL" id="CAAE01014695">
    <property type="protein sequence ID" value="CAG02597.1"/>
    <property type="molecule type" value="Genomic_DNA"/>
</dbReference>
<proteinExistence type="predicted"/>
<organism evidence="2">
    <name type="scientific">Tetraodon nigroviridis</name>
    <name type="common">Spotted green pufferfish</name>
    <name type="synonym">Chelonodon nigroviridis</name>
    <dbReference type="NCBI Taxonomy" id="99883"/>
    <lineage>
        <taxon>Eukaryota</taxon>
        <taxon>Metazoa</taxon>
        <taxon>Chordata</taxon>
        <taxon>Craniata</taxon>
        <taxon>Vertebrata</taxon>
        <taxon>Euteleostomi</taxon>
        <taxon>Actinopterygii</taxon>
        <taxon>Neopterygii</taxon>
        <taxon>Teleostei</taxon>
        <taxon>Neoteleostei</taxon>
        <taxon>Acanthomorphata</taxon>
        <taxon>Eupercaria</taxon>
        <taxon>Tetraodontiformes</taxon>
        <taxon>Tetradontoidea</taxon>
        <taxon>Tetraodontidae</taxon>
        <taxon>Tetraodon</taxon>
    </lineage>
</organism>
<reference evidence="2" key="1">
    <citation type="journal article" date="2004" name="Nature">
        <title>Genome duplication in the teleost fish Tetraodon nigroviridis reveals the early vertebrate proto-karyotype.</title>
        <authorList>
            <person name="Jaillon O."/>
            <person name="Aury J.-M."/>
            <person name="Brunet F."/>
            <person name="Petit J.-L."/>
            <person name="Stange-Thomann N."/>
            <person name="Mauceli E."/>
            <person name="Bouneau L."/>
            <person name="Fischer C."/>
            <person name="Ozouf-Costaz C."/>
            <person name="Bernot A."/>
            <person name="Nicaud S."/>
            <person name="Jaffe D."/>
            <person name="Fisher S."/>
            <person name="Lutfalla G."/>
            <person name="Dossat C."/>
            <person name="Segurens B."/>
            <person name="Dasilva C."/>
            <person name="Salanoubat M."/>
            <person name="Levy M."/>
            <person name="Boudet N."/>
            <person name="Castellano S."/>
            <person name="Anthouard V."/>
            <person name="Jubin C."/>
            <person name="Castelli V."/>
            <person name="Katinka M."/>
            <person name="Vacherie B."/>
            <person name="Biemont C."/>
            <person name="Skalli Z."/>
            <person name="Cattolico L."/>
            <person name="Poulain J."/>
            <person name="De Berardinis V."/>
            <person name="Cruaud C."/>
            <person name="Duprat S."/>
            <person name="Brottier P."/>
            <person name="Coutanceau J.-P."/>
            <person name="Gouzy J."/>
            <person name="Parra G."/>
            <person name="Lardier G."/>
            <person name="Chapple C."/>
            <person name="McKernan K.J."/>
            <person name="McEwan P."/>
            <person name="Bosak S."/>
            <person name="Kellis M."/>
            <person name="Volff J.-N."/>
            <person name="Guigo R."/>
            <person name="Zody M.C."/>
            <person name="Mesirov J."/>
            <person name="Lindblad-Toh K."/>
            <person name="Birren B."/>
            <person name="Nusbaum C."/>
            <person name="Kahn D."/>
            <person name="Robinson-Rechavi M."/>
            <person name="Laudet V."/>
            <person name="Schachter V."/>
            <person name="Quetier F."/>
            <person name="Saurin W."/>
            <person name="Scarpelli C."/>
            <person name="Wincker P."/>
            <person name="Lander E.S."/>
            <person name="Weissenbach J."/>
            <person name="Roest Crollius H."/>
        </authorList>
    </citation>
    <scope>NUCLEOTIDE SEQUENCE [LARGE SCALE GENOMIC DNA]</scope>
</reference>
<protein>
    <submittedName>
        <fullName evidence="2">(spotted green pufferfish) hypothetical protein</fullName>
    </submittedName>
</protein>
<evidence type="ECO:0000256" key="1">
    <source>
        <dbReference type="SAM" id="MobiDB-lite"/>
    </source>
</evidence>
<sequence>MQREGLETGDLQKDIEREKEEEERDTNSEEDRTLIIAVRKRRRGCEGVEMVAGVEEVENSWCPQQRWPVAA</sequence>
<feature type="compositionally biased region" description="Basic and acidic residues" evidence="1">
    <location>
        <begin position="1"/>
        <end position="18"/>
    </location>
</feature>
<dbReference type="KEGG" id="tng:GSTEN00021747G001"/>
<dbReference type="AlphaFoldDB" id="Q4S9T5"/>